<dbReference type="GO" id="GO:0016020">
    <property type="term" value="C:membrane"/>
    <property type="evidence" value="ECO:0007669"/>
    <property type="project" value="UniProtKB-SubCell"/>
</dbReference>
<feature type="transmembrane region" description="Helical" evidence="5">
    <location>
        <begin position="36"/>
        <end position="56"/>
    </location>
</feature>
<feature type="transmembrane region" description="Helical" evidence="5">
    <location>
        <begin position="106"/>
        <end position="123"/>
    </location>
</feature>
<evidence type="ECO:0000256" key="2">
    <source>
        <dbReference type="ARBA" id="ARBA00022692"/>
    </source>
</evidence>
<feature type="transmembrane region" description="Helical" evidence="5">
    <location>
        <begin position="193"/>
        <end position="217"/>
    </location>
</feature>
<feature type="transmembrane region" description="Helical" evidence="5">
    <location>
        <begin position="76"/>
        <end position="94"/>
    </location>
</feature>
<feature type="transmembrane region" description="Helical" evidence="5">
    <location>
        <begin position="280"/>
        <end position="301"/>
    </location>
</feature>
<keyword evidence="4 5" id="KW-0472">Membrane</keyword>
<feature type="transmembrane region" description="Helical" evidence="5">
    <location>
        <begin position="308"/>
        <end position="329"/>
    </location>
</feature>
<dbReference type="PANTHER" id="PTHR22773">
    <property type="entry name" value="NADH DEHYDROGENASE"/>
    <property type="match status" value="1"/>
</dbReference>
<feature type="transmembrane region" description="Helical" evidence="5">
    <location>
        <begin position="6"/>
        <end position="29"/>
    </location>
</feature>
<evidence type="ECO:0000256" key="4">
    <source>
        <dbReference type="ARBA" id="ARBA00023136"/>
    </source>
</evidence>
<dbReference type="EMBL" id="AP011790">
    <property type="protein sequence ID" value="BAL57982.1"/>
    <property type="molecule type" value="Genomic_DNA"/>
</dbReference>
<feature type="domain" description="NADH:quinone oxidoreductase/Mrp antiporter transmembrane" evidence="6">
    <location>
        <begin position="123"/>
        <end position="427"/>
    </location>
</feature>
<dbReference type="HAMAP" id="MF_00445">
    <property type="entry name" value="NDH1_NuoN_1"/>
    <property type="match status" value="1"/>
</dbReference>
<dbReference type="InterPro" id="IPR001750">
    <property type="entry name" value="ND/Mrp_TM"/>
</dbReference>
<dbReference type="InterPro" id="IPR010096">
    <property type="entry name" value="NADH-Q_OxRdtase_suN/2"/>
</dbReference>
<evidence type="ECO:0000256" key="1">
    <source>
        <dbReference type="ARBA" id="ARBA00004141"/>
    </source>
</evidence>
<protein>
    <submittedName>
        <fullName evidence="7">NADH dehydrogenase I subunit N</fullName>
    </submittedName>
</protein>
<feature type="transmembrane region" description="Helical" evidence="5">
    <location>
        <begin position="160"/>
        <end position="181"/>
    </location>
</feature>
<dbReference type="Pfam" id="PF00361">
    <property type="entry name" value="Proton_antipo_M"/>
    <property type="match status" value="1"/>
</dbReference>
<feature type="transmembrane region" description="Helical" evidence="5">
    <location>
        <begin position="238"/>
        <end position="260"/>
    </location>
</feature>
<dbReference type="AlphaFoldDB" id="H5SP90"/>
<organism evidence="7">
    <name type="scientific">uncultured prokaryote</name>
    <dbReference type="NCBI Taxonomy" id="198431"/>
    <lineage>
        <taxon>unclassified sequences</taxon>
        <taxon>environmental samples</taxon>
    </lineage>
</organism>
<gene>
    <name evidence="7" type="ORF">HGMM_F53F08C19</name>
</gene>
<evidence type="ECO:0000259" key="6">
    <source>
        <dbReference type="Pfam" id="PF00361"/>
    </source>
</evidence>
<feature type="transmembrane region" description="Helical" evidence="5">
    <location>
        <begin position="457"/>
        <end position="476"/>
    </location>
</feature>
<keyword evidence="3 5" id="KW-1133">Transmembrane helix</keyword>
<reference evidence="7" key="2">
    <citation type="journal article" date="2012" name="PLoS ONE">
        <title>A Deeply Branching Thermophilic Bacterium with an Ancient Acetyl-CoA Pathway Dominates a Subsurface Ecosystem.</title>
        <authorList>
            <person name="Takami H."/>
            <person name="Noguchi H."/>
            <person name="Takaki Y."/>
            <person name="Uchiyama I."/>
            <person name="Toyoda A."/>
            <person name="Nishi S."/>
            <person name="Chee G.-J."/>
            <person name="Arai W."/>
            <person name="Nunoura T."/>
            <person name="Itoh T."/>
            <person name="Hattori M."/>
            <person name="Takai K."/>
        </authorList>
    </citation>
    <scope>NUCLEOTIDE SEQUENCE</scope>
</reference>
<sequence>MENILSIRWFFPEIIISSFILLILLMVSFSRKTDIVAHYVSLFGLFLSFLAVMYGIKDQQVSIFRDLLAIDKLSTYFKVFFIIVTALTILISMGSLEVERLKKSEYYSLILAVCLGMMLLSSATDLLMIYLSMEMVSLTSYILVGFLREENRSTEAALKYVLFGAACSGCMLYGMSLFYGVSGSTNLYEIKKALVAGNISSAFLLLAMVLLLGGFFFKISAVPFHMWVPDVYHGAPTPITGFLSVGPKAAGFAILIRFFYLVMVKGSQTTGWSVLKGFDWTVLIGVVSAFTMTIGNLAAIGQSNAKRLLAYSSIAHAGYMLMGFVVLNPLGLKAILFYLIVYLFMNLGAFLFVIAIANVTGDEEIESYRGLAWKAPLPAVAMTVFLFSLTGIPPFSGFVGKILLFAAVIREKWYILAVIGILNSVISLYYYARIIKVMFLETPVEETPVEITRFNRWVLTGFIIPNIAIGIYWGPIVELVEKSFKFIGP</sequence>
<name>H5SP90_9ZZZZ</name>
<dbReference type="NCBIfam" id="TIGR01770">
    <property type="entry name" value="NDH_I_N"/>
    <property type="match status" value="1"/>
</dbReference>
<comment type="subcellular location">
    <subcellularLocation>
        <location evidence="1">Membrane</location>
        <topology evidence="1">Multi-pass membrane protein</topology>
    </subcellularLocation>
</comment>
<feature type="transmembrane region" description="Helical" evidence="5">
    <location>
        <begin position="371"/>
        <end position="393"/>
    </location>
</feature>
<evidence type="ECO:0000256" key="5">
    <source>
        <dbReference type="SAM" id="Phobius"/>
    </source>
</evidence>
<feature type="transmembrane region" description="Helical" evidence="5">
    <location>
        <begin position="413"/>
        <end position="432"/>
    </location>
</feature>
<proteinExistence type="inferred from homology"/>
<feature type="transmembrane region" description="Helical" evidence="5">
    <location>
        <begin position="335"/>
        <end position="359"/>
    </location>
</feature>
<keyword evidence="2 5" id="KW-0812">Transmembrane</keyword>
<evidence type="ECO:0000256" key="3">
    <source>
        <dbReference type="ARBA" id="ARBA00022989"/>
    </source>
</evidence>
<dbReference type="GO" id="GO:0042773">
    <property type="term" value="P:ATP synthesis coupled electron transport"/>
    <property type="evidence" value="ECO:0007669"/>
    <property type="project" value="InterPro"/>
</dbReference>
<reference evidence="7" key="1">
    <citation type="journal article" date="2005" name="Environ. Microbiol.">
        <title>Genetic and functional properties of uncultivated thermophilic crenarchaeotes from a subsurface gold mine as revealed by analysis of genome fragments.</title>
        <authorList>
            <person name="Nunoura T."/>
            <person name="Hirayama H."/>
            <person name="Takami H."/>
            <person name="Oida H."/>
            <person name="Nishi S."/>
            <person name="Shimamura S."/>
            <person name="Suzuki Y."/>
            <person name="Inagaki F."/>
            <person name="Takai K."/>
            <person name="Nealson K.H."/>
            <person name="Horikoshi K."/>
        </authorList>
    </citation>
    <scope>NUCLEOTIDE SEQUENCE</scope>
</reference>
<accession>H5SP90</accession>
<evidence type="ECO:0000313" key="7">
    <source>
        <dbReference type="EMBL" id="BAL57982.1"/>
    </source>
</evidence>
<dbReference type="GO" id="GO:0008137">
    <property type="term" value="F:NADH dehydrogenase (ubiquinone) activity"/>
    <property type="evidence" value="ECO:0007669"/>
    <property type="project" value="InterPro"/>
</dbReference>